<protein>
    <submittedName>
        <fullName evidence="1">Identified by similarity to GB.1</fullName>
    </submittedName>
</protein>
<comment type="caution">
    <text evidence="1">The sequence shown here is derived from an EMBL/GenBank/DDBJ whole genome shotgun (WGS) entry which is preliminary data.</text>
</comment>
<keyword evidence="2" id="KW-1185">Reference proteome</keyword>
<gene>
    <name evidence="1" type="ORF">Rumeso_00152</name>
</gene>
<dbReference type="STRING" id="442562.Rumeso_00152"/>
<dbReference type="HOGENOM" id="CLU_064451_1_1_5"/>
<evidence type="ECO:0000313" key="1">
    <source>
        <dbReference type="EMBL" id="EYD78323.1"/>
    </source>
</evidence>
<accession>A0A017HVX6</accession>
<sequence>MRTWGGLALALGLAGPAGAEGCRLALVLALDVSVSVDAEEDRLQREGLARALMAPEVASAFLRGDPVALFAFDWSGAASQRAILPGWVVVEAQADLARVAAAIAGSRRTTGPSDFTAVGAALEFAGAALAEAPPCRGRTVDISGDGQINDGPRPSAVYADPLWEGVTVNALVIGGAEDGRTLGAWFEADVCGDPGRSGCLRTAMATMSGP</sequence>
<name>A0A017HVX6_9RHOB</name>
<organism evidence="1 2">
    <name type="scientific">Rubellimicrobium mesophilum DSM 19309</name>
    <dbReference type="NCBI Taxonomy" id="442562"/>
    <lineage>
        <taxon>Bacteria</taxon>
        <taxon>Pseudomonadati</taxon>
        <taxon>Pseudomonadota</taxon>
        <taxon>Alphaproteobacteria</taxon>
        <taxon>Rhodobacterales</taxon>
        <taxon>Roseobacteraceae</taxon>
        <taxon>Rubellimicrobium</taxon>
    </lineage>
</organism>
<dbReference type="InterPro" id="IPR010607">
    <property type="entry name" value="DUF1194"/>
</dbReference>
<dbReference type="Gene3D" id="3.40.50.410">
    <property type="entry name" value="von Willebrand factor, type A domain"/>
    <property type="match status" value="1"/>
</dbReference>
<proteinExistence type="predicted"/>
<dbReference type="SUPFAM" id="SSF53300">
    <property type="entry name" value="vWA-like"/>
    <property type="match status" value="1"/>
</dbReference>
<reference evidence="1 2" key="1">
    <citation type="submission" date="2013-02" db="EMBL/GenBank/DDBJ databases">
        <authorList>
            <person name="Fiebig A."/>
            <person name="Goeker M."/>
            <person name="Klenk H.-P.P."/>
        </authorList>
    </citation>
    <scope>NUCLEOTIDE SEQUENCE [LARGE SCALE GENOMIC DNA]</scope>
    <source>
        <strain evidence="1 2">DSM 19309</strain>
    </source>
</reference>
<dbReference type="OrthoDB" id="9792179at2"/>
<evidence type="ECO:0000313" key="2">
    <source>
        <dbReference type="Proteomes" id="UP000019666"/>
    </source>
</evidence>
<dbReference type="InterPro" id="IPR036465">
    <property type="entry name" value="vWFA_dom_sf"/>
</dbReference>
<dbReference type="Pfam" id="PF06707">
    <property type="entry name" value="DUF1194"/>
    <property type="match status" value="1"/>
</dbReference>
<dbReference type="PATRIC" id="fig|442562.3.peg.153"/>
<dbReference type="RefSeq" id="WP_051521557.1">
    <property type="nucleotide sequence ID" value="NZ_KK088615.1"/>
</dbReference>
<dbReference type="AlphaFoldDB" id="A0A017HVX6"/>
<dbReference type="EMBL" id="AOSK01000005">
    <property type="protein sequence ID" value="EYD78323.1"/>
    <property type="molecule type" value="Genomic_DNA"/>
</dbReference>
<dbReference type="Proteomes" id="UP000019666">
    <property type="component" value="Unassembled WGS sequence"/>
</dbReference>